<evidence type="ECO:0000313" key="1">
    <source>
        <dbReference type="EMBL" id="JAD78036.1"/>
    </source>
</evidence>
<dbReference type="EMBL" id="GBRH01219859">
    <property type="protein sequence ID" value="JAD78036.1"/>
    <property type="molecule type" value="Transcribed_RNA"/>
</dbReference>
<name>A0A0A9CR39_ARUDO</name>
<proteinExistence type="predicted"/>
<organism evidence="1">
    <name type="scientific">Arundo donax</name>
    <name type="common">Giant reed</name>
    <name type="synonym">Donax arundinaceus</name>
    <dbReference type="NCBI Taxonomy" id="35708"/>
    <lineage>
        <taxon>Eukaryota</taxon>
        <taxon>Viridiplantae</taxon>
        <taxon>Streptophyta</taxon>
        <taxon>Embryophyta</taxon>
        <taxon>Tracheophyta</taxon>
        <taxon>Spermatophyta</taxon>
        <taxon>Magnoliopsida</taxon>
        <taxon>Liliopsida</taxon>
        <taxon>Poales</taxon>
        <taxon>Poaceae</taxon>
        <taxon>PACMAD clade</taxon>
        <taxon>Arundinoideae</taxon>
        <taxon>Arundineae</taxon>
        <taxon>Arundo</taxon>
    </lineage>
</organism>
<reference evidence="1" key="1">
    <citation type="submission" date="2014-09" db="EMBL/GenBank/DDBJ databases">
        <authorList>
            <person name="Magalhaes I.L.F."/>
            <person name="Oliveira U."/>
            <person name="Santos F.R."/>
            <person name="Vidigal T.H.D.A."/>
            <person name="Brescovit A.D."/>
            <person name="Santos A.J."/>
        </authorList>
    </citation>
    <scope>NUCLEOTIDE SEQUENCE</scope>
    <source>
        <tissue evidence="1">Shoot tissue taken approximately 20 cm above the soil surface</tissue>
    </source>
</reference>
<reference evidence="1" key="2">
    <citation type="journal article" date="2015" name="Data Brief">
        <title>Shoot transcriptome of the giant reed, Arundo donax.</title>
        <authorList>
            <person name="Barrero R.A."/>
            <person name="Guerrero F.D."/>
            <person name="Moolhuijzen P."/>
            <person name="Goolsby J.A."/>
            <person name="Tidwell J."/>
            <person name="Bellgard S.E."/>
            <person name="Bellgard M.I."/>
        </authorList>
    </citation>
    <scope>NUCLEOTIDE SEQUENCE</scope>
    <source>
        <tissue evidence="1">Shoot tissue taken approximately 20 cm above the soil surface</tissue>
    </source>
</reference>
<sequence length="124" mass="14038">MTSSVAFSCSSCVEETCAVRLMTSLSRFSTSRVFSFSILFSKKCARFILSSCSMCSWNILSSSDNRDCSLEEMSFCSEESFASRNSTVLLKSKFRFFNSSSSCSFCVRRPCNSNFCFFRLAVRF</sequence>
<protein>
    <submittedName>
        <fullName evidence="1">Uncharacterized protein</fullName>
    </submittedName>
</protein>
<accession>A0A0A9CR39</accession>
<dbReference type="AlphaFoldDB" id="A0A0A9CR39"/>